<dbReference type="EMBL" id="KE524777">
    <property type="protein sequence ID" value="KFB36313.1"/>
    <property type="molecule type" value="Genomic_DNA"/>
</dbReference>
<reference evidence="3" key="2">
    <citation type="submission" date="2020-05" db="UniProtKB">
        <authorList>
            <consortium name="EnsemblMetazoa"/>
        </authorList>
    </citation>
    <scope>IDENTIFICATION</scope>
</reference>
<dbReference type="PANTHER" id="PTHR12419">
    <property type="entry name" value="OTU DOMAIN CONTAINING PROTEIN"/>
    <property type="match status" value="1"/>
</dbReference>
<dbReference type="VEuPathDB" id="VectorBase:ASIS012306"/>
<dbReference type="InterPro" id="IPR003323">
    <property type="entry name" value="OTU_dom"/>
</dbReference>
<evidence type="ECO:0000313" key="4">
    <source>
        <dbReference type="Proteomes" id="UP000030765"/>
    </source>
</evidence>
<dbReference type="OMA" id="MENGNEA"/>
<keyword evidence="4" id="KW-1185">Reference proteome</keyword>
<dbReference type="InterPro" id="IPR038765">
    <property type="entry name" value="Papain-like_cys_pep_sf"/>
</dbReference>
<dbReference type="EnsemblMetazoa" id="ASIC003471-RA">
    <property type="protein sequence ID" value="ASIC003471-PA"/>
    <property type="gene ID" value="ASIC003471"/>
</dbReference>
<dbReference type="Proteomes" id="UP000030765">
    <property type="component" value="Unassembled WGS sequence"/>
</dbReference>
<dbReference type="STRING" id="74873.A0A084VEB9"/>
<dbReference type="GO" id="GO:0004843">
    <property type="term" value="F:cysteine-type deubiquitinase activity"/>
    <property type="evidence" value="ECO:0007669"/>
    <property type="project" value="TreeGrafter"/>
</dbReference>
<protein>
    <submittedName>
        <fullName evidence="2">AGAP004972-PA-like protein</fullName>
    </submittedName>
    <submittedName>
        <fullName evidence="3">OTU domain-containing protein</fullName>
    </submittedName>
</protein>
<dbReference type="Pfam" id="PF02338">
    <property type="entry name" value="OTU"/>
    <property type="match status" value="1"/>
</dbReference>
<dbReference type="OrthoDB" id="10017659at2759"/>
<dbReference type="SUPFAM" id="SSF54001">
    <property type="entry name" value="Cysteine proteinases"/>
    <property type="match status" value="1"/>
</dbReference>
<dbReference type="CDD" id="cd22753">
    <property type="entry name" value="OTU_ALG13-like"/>
    <property type="match status" value="1"/>
</dbReference>
<proteinExistence type="predicted"/>
<dbReference type="PANTHER" id="PTHR12419:SF115">
    <property type="entry name" value="PROTEIN OVARIAN TUMOR LOCUS-RELATED"/>
    <property type="match status" value="1"/>
</dbReference>
<dbReference type="VEuPathDB" id="VectorBase:ASIS013708"/>
<dbReference type="Gene3D" id="3.90.70.80">
    <property type="match status" value="1"/>
</dbReference>
<dbReference type="GO" id="GO:0016579">
    <property type="term" value="P:protein deubiquitination"/>
    <property type="evidence" value="ECO:0007669"/>
    <property type="project" value="TreeGrafter"/>
</dbReference>
<dbReference type="InterPro" id="IPR049769">
    <property type="entry name" value="OTU_OTU"/>
</dbReference>
<sequence>MVSYDPAAIRRIQREFSSGSLETPDAESRYLENLGYYRKHIATDSTCLFRAVSEFEHGIQMYHDSVRLMCVEFMRKHDRLFAMFVKGPIKTYLAKLALTRTYGSLLELRALAMLYKADVILYEPYTSGRWFYRNMDETKKVWRLFVCRVNHFDSVYPLEYMQEAAFCQSLVYEVLYKEVFQVPDVEYAVERMLYDPENITTVYGKDDQGRPIAITADGRQLVMSRRENTKCILSNYQLCHFHNNVNFPKVRRFFMENGNEAGYRLYGPFSGSNYQVRAGRSNPLLMVRDISCIRQLLNIGVMPFPYKVAKALDPFMYRNIEFDVWNLAHKALPCETERAGDHTVHNFEPNPIDRELLGEQIIGNSVELEGQAQESFYDHTCRVQVQHYDNVVNRQYQMDHAVVVQQPPATAFVNMCWAPLIYYVPMPLLLIPVPYWNWAQLPFAVAQRESTGGSELSEADVNESQLVLQQPPLQGQSEHQQQQLQLHRQDGYQLNYFAIA</sequence>
<accession>A0A084VEB9</accession>
<dbReference type="AlphaFoldDB" id="A0A084VEB9"/>
<evidence type="ECO:0000313" key="3">
    <source>
        <dbReference type="EnsemblMetazoa" id="ASIC003471-PA"/>
    </source>
</evidence>
<dbReference type="PROSITE" id="PS50802">
    <property type="entry name" value="OTU"/>
    <property type="match status" value="1"/>
</dbReference>
<reference evidence="2 4" key="1">
    <citation type="journal article" date="2014" name="BMC Genomics">
        <title>Genome sequence of Anopheles sinensis provides insight into genetics basis of mosquito competence for malaria parasites.</title>
        <authorList>
            <person name="Zhou D."/>
            <person name="Zhang D."/>
            <person name="Ding G."/>
            <person name="Shi L."/>
            <person name="Hou Q."/>
            <person name="Ye Y."/>
            <person name="Xu Y."/>
            <person name="Zhou H."/>
            <person name="Xiong C."/>
            <person name="Li S."/>
            <person name="Yu J."/>
            <person name="Hong S."/>
            <person name="Yu X."/>
            <person name="Zou P."/>
            <person name="Chen C."/>
            <person name="Chang X."/>
            <person name="Wang W."/>
            <person name="Lv Y."/>
            <person name="Sun Y."/>
            <person name="Ma L."/>
            <person name="Shen B."/>
            <person name="Zhu C."/>
        </authorList>
    </citation>
    <scope>NUCLEOTIDE SEQUENCE [LARGE SCALE GENOMIC DNA]</scope>
</reference>
<name>A0A084VEB9_ANOSI</name>
<dbReference type="EMBL" id="ATLV01012267">
    <property type="status" value="NOT_ANNOTATED_CDS"/>
    <property type="molecule type" value="Genomic_DNA"/>
</dbReference>
<evidence type="ECO:0000259" key="1">
    <source>
        <dbReference type="PROSITE" id="PS50802"/>
    </source>
</evidence>
<dbReference type="InterPro" id="IPR050704">
    <property type="entry name" value="Peptidase_C85-like"/>
</dbReference>
<feature type="domain" description="OTU" evidence="1">
    <location>
        <begin position="36"/>
        <end position="158"/>
    </location>
</feature>
<dbReference type="GO" id="GO:0061578">
    <property type="term" value="F:K63-linked deubiquitinase activity"/>
    <property type="evidence" value="ECO:0007669"/>
    <property type="project" value="TreeGrafter"/>
</dbReference>
<organism evidence="2">
    <name type="scientific">Anopheles sinensis</name>
    <name type="common">Mosquito</name>
    <dbReference type="NCBI Taxonomy" id="74873"/>
    <lineage>
        <taxon>Eukaryota</taxon>
        <taxon>Metazoa</taxon>
        <taxon>Ecdysozoa</taxon>
        <taxon>Arthropoda</taxon>
        <taxon>Hexapoda</taxon>
        <taxon>Insecta</taxon>
        <taxon>Pterygota</taxon>
        <taxon>Neoptera</taxon>
        <taxon>Endopterygota</taxon>
        <taxon>Diptera</taxon>
        <taxon>Nematocera</taxon>
        <taxon>Culicoidea</taxon>
        <taxon>Culicidae</taxon>
        <taxon>Anophelinae</taxon>
        <taxon>Anopheles</taxon>
    </lineage>
</organism>
<gene>
    <name evidence="2" type="ORF">ZHAS_00003471</name>
</gene>
<dbReference type="VEuPathDB" id="VectorBase:ASIC003471"/>
<evidence type="ECO:0000313" key="2">
    <source>
        <dbReference type="EMBL" id="KFB36313.1"/>
    </source>
</evidence>